<evidence type="ECO:0000256" key="3">
    <source>
        <dbReference type="ARBA" id="ARBA00022989"/>
    </source>
</evidence>
<gene>
    <name evidence="7" type="ORF">H7F53_01110</name>
</gene>
<feature type="transmembrane region" description="Helical" evidence="5">
    <location>
        <begin position="20"/>
        <end position="38"/>
    </location>
</feature>
<dbReference type="GO" id="GO:0005506">
    <property type="term" value="F:iron ion binding"/>
    <property type="evidence" value="ECO:0007669"/>
    <property type="project" value="InterPro"/>
</dbReference>
<proteinExistence type="predicted"/>
<dbReference type="GO" id="GO:0016491">
    <property type="term" value="F:oxidoreductase activity"/>
    <property type="evidence" value="ECO:0007669"/>
    <property type="project" value="InterPro"/>
</dbReference>
<evidence type="ECO:0000256" key="5">
    <source>
        <dbReference type="SAM" id="Phobius"/>
    </source>
</evidence>
<dbReference type="EMBL" id="JACLAX010000001">
    <property type="protein sequence ID" value="MBC2667741.1"/>
    <property type="molecule type" value="Genomic_DNA"/>
</dbReference>
<accession>A0A7X1FVJ6</accession>
<sequence>MNPWDQVLFLFSAEQSVRTWFALFLGAGLVAGLWTGFFKARKIQPRGFKWKTFRNEGIFAVINLVASGFLIGAPMSWLLAHGWITVDKGPVSPWRIAIEYALYFFLFDTWFYWLHRWMHKEPVYTYVHKLHHFSTSPNLLTTLSVNPIESLINGGFVPLFLTGMALVSPVHEHAMALITPTNIIMGLYVHSGYEFMPRWWNKSWATKWFITATFHDQHHKYFRVNYGGYTTIWDRLCGTMRPKYEEELVAIKDRAAAPRSEPVVATP</sequence>
<dbReference type="InterPro" id="IPR050307">
    <property type="entry name" value="Sterol_Desaturase_Related"/>
</dbReference>
<dbReference type="RefSeq" id="WP_185677619.1">
    <property type="nucleotide sequence ID" value="NZ_JACLAX010000001.1"/>
</dbReference>
<dbReference type="Pfam" id="PF04116">
    <property type="entry name" value="FA_hydroxylase"/>
    <property type="match status" value="1"/>
</dbReference>
<comment type="caution">
    <text evidence="7">The sequence shown here is derived from an EMBL/GenBank/DDBJ whole genome shotgun (WGS) entry which is preliminary data.</text>
</comment>
<dbReference type="Proteomes" id="UP000551327">
    <property type="component" value="Unassembled WGS sequence"/>
</dbReference>
<keyword evidence="4 5" id="KW-0472">Membrane</keyword>
<dbReference type="InterPro" id="IPR006694">
    <property type="entry name" value="Fatty_acid_hydroxylase"/>
</dbReference>
<evidence type="ECO:0000259" key="6">
    <source>
        <dbReference type="Pfam" id="PF04116"/>
    </source>
</evidence>
<keyword evidence="3 5" id="KW-1133">Transmembrane helix</keyword>
<evidence type="ECO:0000313" key="7">
    <source>
        <dbReference type="EMBL" id="MBC2667741.1"/>
    </source>
</evidence>
<name>A0A7X1FVJ6_9SPHN</name>
<evidence type="ECO:0000313" key="8">
    <source>
        <dbReference type="Proteomes" id="UP000551327"/>
    </source>
</evidence>
<dbReference type="PANTHER" id="PTHR11863">
    <property type="entry name" value="STEROL DESATURASE"/>
    <property type="match status" value="1"/>
</dbReference>
<reference evidence="7 8" key="1">
    <citation type="submission" date="2020-08" db="EMBL/GenBank/DDBJ databases">
        <title>The genome sequence of type strain Novosphingobium piscinae KCTC 42194.</title>
        <authorList>
            <person name="Liu Y."/>
        </authorList>
    </citation>
    <scope>NUCLEOTIDE SEQUENCE [LARGE SCALE GENOMIC DNA]</scope>
    <source>
        <strain evidence="7 8">KCTC 42194</strain>
    </source>
</reference>
<feature type="transmembrane region" description="Helical" evidence="5">
    <location>
        <begin position="58"/>
        <end position="84"/>
    </location>
</feature>
<keyword evidence="2 5" id="KW-0812">Transmembrane</keyword>
<feature type="transmembrane region" description="Helical" evidence="5">
    <location>
        <begin position="96"/>
        <end position="114"/>
    </location>
</feature>
<feature type="domain" description="Fatty acid hydroxylase" evidence="6">
    <location>
        <begin position="101"/>
        <end position="239"/>
    </location>
</feature>
<comment type="subcellular location">
    <subcellularLocation>
        <location evidence="1">Membrane</location>
    </subcellularLocation>
</comment>
<evidence type="ECO:0000256" key="4">
    <source>
        <dbReference type="ARBA" id="ARBA00023136"/>
    </source>
</evidence>
<dbReference type="GO" id="GO:0008610">
    <property type="term" value="P:lipid biosynthetic process"/>
    <property type="evidence" value="ECO:0007669"/>
    <property type="project" value="InterPro"/>
</dbReference>
<evidence type="ECO:0000256" key="1">
    <source>
        <dbReference type="ARBA" id="ARBA00004370"/>
    </source>
</evidence>
<evidence type="ECO:0000256" key="2">
    <source>
        <dbReference type="ARBA" id="ARBA00022692"/>
    </source>
</evidence>
<dbReference type="GO" id="GO:0016020">
    <property type="term" value="C:membrane"/>
    <property type="evidence" value="ECO:0007669"/>
    <property type="project" value="UniProtKB-SubCell"/>
</dbReference>
<protein>
    <submittedName>
        <fullName evidence="7">Sterol desaturase family protein</fullName>
    </submittedName>
</protein>
<organism evidence="7 8">
    <name type="scientific">Novosphingobium piscinae</name>
    <dbReference type="NCBI Taxonomy" id="1507448"/>
    <lineage>
        <taxon>Bacteria</taxon>
        <taxon>Pseudomonadati</taxon>
        <taxon>Pseudomonadota</taxon>
        <taxon>Alphaproteobacteria</taxon>
        <taxon>Sphingomonadales</taxon>
        <taxon>Sphingomonadaceae</taxon>
        <taxon>Novosphingobium</taxon>
    </lineage>
</organism>
<keyword evidence="8" id="KW-1185">Reference proteome</keyword>
<dbReference type="AlphaFoldDB" id="A0A7X1FVJ6"/>